<proteinExistence type="predicted"/>
<dbReference type="InterPro" id="IPR024213">
    <property type="entry name" value="DUF3822"/>
</dbReference>
<dbReference type="EMBL" id="VORX01000007">
    <property type="protein sequence ID" value="TXE06492.1"/>
    <property type="molecule type" value="Genomic_DNA"/>
</dbReference>
<protein>
    <submittedName>
        <fullName evidence="1">DUF3822 family protein</fullName>
    </submittedName>
</protein>
<comment type="caution">
    <text evidence="1">The sequence shown here is derived from an EMBL/GenBank/DDBJ whole genome shotgun (WGS) entry which is preliminary data.</text>
</comment>
<evidence type="ECO:0000313" key="1">
    <source>
        <dbReference type="EMBL" id="TXE06492.1"/>
    </source>
</evidence>
<dbReference type="CDD" id="cd24013">
    <property type="entry name" value="ASKHA_ATPase_BT3980-like"/>
    <property type="match status" value="1"/>
</dbReference>
<evidence type="ECO:0000313" key="2">
    <source>
        <dbReference type="Proteomes" id="UP000321734"/>
    </source>
</evidence>
<accession>A0A5C7AL15</accession>
<dbReference type="AlphaFoldDB" id="A0A5C7AL15"/>
<gene>
    <name evidence="1" type="ORF">ES711_13330</name>
</gene>
<dbReference type="Proteomes" id="UP000321734">
    <property type="component" value="Unassembled WGS sequence"/>
</dbReference>
<organism evidence="1 2">
    <name type="scientific">Gelidibacter salicanalis</name>
    <dbReference type="NCBI Taxonomy" id="291193"/>
    <lineage>
        <taxon>Bacteria</taxon>
        <taxon>Pseudomonadati</taxon>
        <taxon>Bacteroidota</taxon>
        <taxon>Flavobacteriia</taxon>
        <taxon>Flavobacteriales</taxon>
        <taxon>Flavobacteriaceae</taxon>
        <taxon>Gelidibacter</taxon>
    </lineage>
</organism>
<name>A0A5C7AL15_9FLAO</name>
<dbReference type="Gene3D" id="3.30.420.250">
    <property type="match status" value="1"/>
</dbReference>
<dbReference type="Gene3D" id="3.30.420.260">
    <property type="match status" value="1"/>
</dbReference>
<sequence length="290" mass="33745">MKLRLTETGQKIIQRKIKLESILLKKLSIQISLSGLSFCILNGADRKVVYLKRFDFKTKLTPEAVLEHLKNAIAEESSLNETFDSVLVLFQNELSNLVPEKFFNEAHSADYLKFSSKIIKTDFISHDTIAANKSVNVFVPYVNINNYIFEIYGAFEYKHAATILIEHALKNEVDVEEDHMYLNIAPFHYEMVVLKQGQLQLYNSFEYTTSEDFIYYILFAVEQLKLNPENLKVKLSGTIEKDDPLYKLLYTYIRFVAFEHPSEKFTFDQLDLQVSKHQHTLILNSFNPCE</sequence>
<dbReference type="Pfam" id="PF12864">
    <property type="entry name" value="DUF3822"/>
    <property type="match status" value="1"/>
</dbReference>
<keyword evidence="2" id="KW-1185">Reference proteome</keyword>
<reference evidence="1 2" key="1">
    <citation type="submission" date="2019-08" db="EMBL/GenBank/DDBJ databases">
        <title>Genome sequence of Gelidibacter salicanalis IC162T.</title>
        <authorList>
            <person name="Bowman J.P."/>
        </authorList>
    </citation>
    <scope>NUCLEOTIDE SEQUENCE [LARGE SCALE GENOMIC DNA]</scope>
    <source>
        <strain evidence="1 2">IC162</strain>
    </source>
</reference>
<dbReference type="OrthoDB" id="658622at2"/>